<name>A0A9K3HGC7_HELAN</name>
<evidence type="ECO:0000313" key="1">
    <source>
        <dbReference type="EMBL" id="KAF5777813.1"/>
    </source>
</evidence>
<protein>
    <submittedName>
        <fullName evidence="1">Uncharacterized protein</fullName>
    </submittedName>
</protein>
<gene>
    <name evidence="1" type="ORF">HanXRQr2_Chr12g0540071</name>
</gene>
<dbReference type="Gramene" id="mRNA:HanXRQr2_Chr12g0540071">
    <property type="protein sequence ID" value="CDS:HanXRQr2_Chr12g0540071.1"/>
    <property type="gene ID" value="HanXRQr2_Chr12g0540071"/>
</dbReference>
<reference evidence="1" key="2">
    <citation type="submission" date="2020-06" db="EMBL/GenBank/DDBJ databases">
        <title>Helianthus annuus Genome sequencing and assembly Release 2.</title>
        <authorList>
            <person name="Gouzy J."/>
            <person name="Langlade N."/>
            <person name="Munos S."/>
        </authorList>
    </citation>
    <scope>NUCLEOTIDE SEQUENCE</scope>
    <source>
        <tissue evidence="1">Leaves</tissue>
    </source>
</reference>
<dbReference type="AlphaFoldDB" id="A0A9K3HGC7"/>
<evidence type="ECO:0000313" key="2">
    <source>
        <dbReference type="Proteomes" id="UP000215914"/>
    </source>
</evidence>
<reference evidence="1" key="1">
    <citation type="journal article" date="2017" name="Nature">
        <title>The sunflower genome provides insights into oil metabolism, flowering and Asterid evolution.</title>
        <authorList>
            <person name="Badouin H."/>
            <person name="Gouzy J."/>
            <person name="Grassa C.J."/>
            <person name="Murat F."/>
            <person name="Staton S.E."/>
            <person name="Cottret L."/>
            <person name="Lelandais-Briere C."/>
            <person name="Owens G.L."/>
            <person name="Carrere S."/>
            <person name="Mayjonade B."/>
            <person name="Legrand L."/>
            <person name="Gill N."/>
            <person name="Kane N.C."/>
            <person name="Bowers J.E."/>
            <person name="Hubner S."/>
            <person name="Bellec A."/>
            <person name="Berard A."/>
            <person name="Berges H."/>
            <person name="Blanchet N."/>
            <person name="Boniface M.C."/>
            <person name="Brunel D."/>
            <person name="Catrice O."/>
            <person name="Chaidir N."/>
            <person name="Claudel C."/>
            <person name="Donnadieu C."/>
            <person name="Faraut T."/>
            <person name="Fievet G."/>
            <person name="Helmstetter N."/>
            <person name="King M."/>
            <person name="Knapp S.J."/>
            <person name="Lai Z."/>
            <person name="Le Paslier M.C."/>
            <person name="Lippi Y."/>
            <person name="Lorenzon L."/>
            <person name="Mandel J.R."/>
            <person name="Marage G."/>
            <person name="Marchand G."/>
            <person name="Marquand E."/>
            <person name="Bret-Mestries E."/>
            <person name="Morien E."/>
            <person name="Nambeesan S."/>
            <person name="Nguyen T."/>
            <person name="Pegot-Espagnet P."/>
            <person name="Pouilly N."/>
            <person name="Raftis F."/>
            <person name="Sallet E."/>
            <person name="Schiex T."/>
            <person name="Thomas J."/>
            <person name="Vandecasteele C."/>
            <person name="Vares D."/>
            <person name="Vear F."/>
            <person name="Vautrin S."/>
            <person name="Crespi M."/>
            <person name="Mangin B."/>
            <person name="Burke J.M."/>
            <person name="Salse J."/>
            <person name="Munos S."/>
            <person name="Vincourt P."/>
            <person name="Rieseberg L.H."/>
            <person name="Langlade N.B."/>
        </authorList>
    </citation>
    <scope>NUCLEOTIDE SEQUENCE</scope>
    <source>
        <tissue evidence="1">Leaves</tissue>
    </source>
</reference>
<keyword evidence="2" id="KW-1185">Reference proteome</keyword>
<accession>A0A9K3HGC7</accession>
<sequence>MRFGHFCDICPKVCFFAYGSKRFEILPFSSSSLTLNSIHFSPLSQGYFRLFLLT</sequence>
<comment type="caution">
    <text evidence="1">The sequence shown here is derived from an EMBL/GenBank/DDBJ whole genome shotgun (WGS) entry which is preliminary data.</text>
</comment>
<organism evidence="1 2">
    <name type="scientific">Helianthus annuus</name>
    <name type="common">Common sunflower</name>
    <dbReference type="NCBI Taxonomy" id="4232"/>
    <lineage>
        <taxon>Eukaryota</taxon>
        <taxon>Viridiplantae</taxon>
        <taxon>Streptophyta</taxon>
        <taxon>Embryophyta</taxon>
        <taxon>Tracheophyta</taxon>
        <taxon>Spermatophyta</taxon>
        <taxon>Magnoliopsida</taxon>
        <taxon>eudicotyledons</taxon>
        <taxon>Gunneridae</taxon>
        <taxon>Pentapetalae</taxon>
        <taxon>asterids</taxon>
        <taxon>campanulids</taxon>
        <taxon>Asterales</taxon>
        <taxon>Asteraceae</taxon>
        <taxon>Asteroideae</taxon>
        <taxon>Heliantheae alliance</taxon>
        <taxon>Heliantheae</taxon>
        <taxon>Helianthus</taxon>
    </lineage>
</organism>
<proteinExistence type="predicted"/>
<dbReference type="Proteomes" id="UP000215914">
    <property type="component" value="Unassembled WGS sequence"/>
</dbReference>
<dbReference type="EMBL" id="MNCJ02000327">
    <property type="protein sequence ID" value="KAF5777813.1"/>
    <property type="molecule type" value="Genomic_DNA"/>
</dbReference>